<organism evidence="6 7">
    <name type="scientific">Streptomyces bullii</name>
    <dbReference type="NCBI Taxonomy" id="349910"/>
    <lineage>
        <taxon>Bacteria</taxon>
        <taxon>Bacillati</taxon>
        <taxon>Actinomycetota</taxon>
        <taxon>Actinomycetes</taxon>
        <taxon>Kitasatosporales</taxon>
        <taxon>Streptomycetaceae</taxon>
        <taxon>Streptomyces</taxon>
    </lineage>
</organism>
<dbReference type="GO" id="GO:0016787">
    <property type="term" value="F:hydrolase activity"/>
    <property type="evidence" value="ECO:0007669"/>
    <property type="project" value="UniProtKB-KW"/>
</dbReference>
<dbReference type="InterPro" id="IPR050582">
    <property type="entry name" value="HAD-like_SerB"/>
</dbReference>
<evidence type="ECO:0000256" key="4">
    <source>
        <dbReference type="ARBA" id="ARBA00022842"/>
    </source>
</evidence>
<dbReference type="RefSeq" id="WP_381023020.1">
    <property type="nucleotide sequence ID" value="NZ_JBHSNY010000006.1"/>
</dbReference>
<dbReference type="InterPro" id="IPR006385">
    <property type="entry name" value="HAD_hydro_SerB1"/>
</dbReference>
<dbReference type="Proteomes" id="UP001596154">
    <property type="component" value="Unassembled WGS sequence"/>
</dbReference>
<dbReference type="NCBIfam" id="TIGR01488">
    <property type="entry name" value="HAD-SF-IB"/>
    <property type="match status" value="1"/>
</dbReference>
<dbReference type="PANTHER" id="PTHR43344:SF13">
    <property type="entry name" value="PHOSPHATASE RV3661-RELATED"/>
    <property type="match status" value="1"/>
</dbReference>
<evidence type="ECO:0000256" key="2">
    <source>
        <dbReference type="ARBA" id="ARBA00022723"/>
    </source>
</evidence>
<keyword evidence="2" id="KW-0479">Metal-binding</keyword>
<dbReference type="Gene3D" id="1.20.1440.100">
    <property type="entry name" value="SG protein - dephosphorylation function"/>
    <property type="match status" value="1"/>
</dbReference>
<evidence type="ECO:0000256" key="1">
    <source>
        <dbReference type="ARBA" id="ARBA00009184"/>
    </source>
</evidence>
<comment type="caution">
    <text evidence="6">The sequence shown here is derived from an EMBL/GenBank/DDBJ whole genome shotgun (WGS) entry which is preliminary data.</text>
</comment>
<evidence type="ECO:0000256" key="3">
    <source>
        <dbReference type="ARBA" id="ARBA00022801"/>
    </source>
</evidence>
<proteinExistence type="inferred from homology"/>
<name>A0ABW0UVL9_9ACTN</name>
<dbReference type="EMBL" id="JBHSNY010000006">
    <property type="protein sequence ID" value="MFC5635956.1"/>
    <property type="molecule type" value="Genomic_DNA"/>
</dbReference>
<gene>
    <name evidence="6" type="ORF">ACFPZJ_19580</name>
</gene>
<keyword evidence="4" id="KW-0460">Magnesium</keyword>
<dbReference type="Gene3D" id="3.40.50.1000">
    <property type="entry name" value="HAD superfamily/HAD-like"/>
    <property type="match status" value="1"/>
</dbReference>
<dbReference type="SUPFAM" id="SSF56784">
    <property type="entry name" value="HAD-like"/>
    <property type="match status" value="1"/>
</dbReference>
<feature type="region of interest" description="Disordered" evidence="5">
    <location>
        <begin position="213"/>
        <end position="263"/>
    </location>
</feature>
<dbReference type="PANTHER" id="PTHR43344">
    <property type="entry name" value="PHOSPHOSERINE PHOSPHATASE"/>
    <property type="match status" value="1"/>
</dbReference>
<keyword evidence="7" id="KW-1185">Reference proteome</keyword>
<evidence type="ECO:0000313" key="7">
    <source>
        <dbReference type="Proteomes" id="UP001596154"/>
    </source>
</evidence>
<evidence type="ECO:0000256" key="5">
    <source>
        <dbReference type="SAM" id="MobiDB-lite"/>
    </source>
</evidence>
<feature type="compositionally biased region" description="Pro residues" evidence="5">
    <location>
        <begin position="219"/>
        <end position="231"/>
    </location>
</feature>
<evidence type="ECO:0000313" key="6">
    <source>
        <dbReference type="EMBL" id="MFC5635956.1"/>
    </source>
</evidence>
<protein>
    <submittedName>
        <fullName evidence="6">HAD family hydrolase</fullName>
    </submittedName>
</protein>
<keyword evidence="3 6" id="KW-0378">Hydrolase</keyword>
<sequence>MNRTRVAFFDVDGTLTTAPSMFRLLAYYLAAMGHPPRAYQERMRELKAMAALGCSREATNRAYFTHLAGVDAGVLTRVAQEWYAAELATGGFYHEPAVAELRRHRERGDHVVLVSGSFPAPLRPIAADLGVDEVWCTEPEIVRGRHTGELAGPPMIGRAKADAVMNVLLRLGATRADCVAYGDHISDLPLLEAAGSAVVVGGDRRLRTSARIHGWPLLPGTPPAPEPPLPPSRTGAGVSSPTPFCHPAHPFHPSARYEMPESA</sequence>
<comment type="similarity">
    <text evidence="1">Belongs to the HAD-like hydrolase superfamily. SerB family.</text>
</comment>
<dbReference type="InterPro" id="IPR023214">
    <property type="entry name" value="HAD_sf"/>
</dbReference>
<dbReference type="CDD" id="cd02612">
    <property type="entry name" value="HAD_PGPPase"/>
    <property type="match status" value="1"/>
</dbReference>
<accession>A0ABW0UVL9</accession>
<dbReference type="InterPro" id="IPR036412">
    <property type="entry name" value="HAD-like_sf"/>
</dbReference>
<dbReference type="Pfam" id="PF12710">
    <property type="entry name" value="HAD"/>
    <property type="match status" value="1"/>
</dbReference>
<dbReference type="NCBIfam" id="TIGR01490">
    <property type="entry name" value="HAD-SF-IB-hyp1"/>
    <property type="match status" value="1"/>
</dbReference>
<reference evidence="7" key="1">
    <citation type="journal article" date="2019" name="Int. J. Syst. Evol. Microbiol.">
        <title>The Global Catalogue of Microorganisms (GCM) 10K type strain sequencing project: providing services to taxonomists for standard genome sequencing and annotation.</title>
        <authorList>
            <consortium name="The Broad Institute Genomics Platform"/>
            <consortium name="The Broad Institute Genome Sequencing Center for Infectious Disease"/>
            <person name="Wu L."/>
            <person name="Ma J."/>
        </authorList>
    </citation>
    <scope>NUCLEOTIDE SEQUENCE [LARGE SCALE GENOMIC DNA]</scope>
    <source>
        <strain evidence="7">CGMCC 4.7248</strain>
    </source>
</reference>